<protein>
    <submittedName>
        <fullName evidence="1">Uncharacterized protein</fullName>
    </submittedName>
</protein>
<keyword evidence="2" id="KW-1185">Reference proteome</keyword>
<proteinExistence type="predicted"/>
<accession>A0ABX9CB00</accession>
<dbReference type="Gene3D" id="6.10.140.1630">
    <property type="match status" value="1"/>
</dbReference>
<dbReference type="EMBL" id="PXXW01000055">
    <property type="protein sequence ID" value="RAN92655.1"/>
    <property type="molecule type" value="Genomic_DNA"/>
</dbReference>
<dbReference type="RefSeq" id="WP_112672353.1">
    <property type="nucleotide sequence ID" value="NZ_PXXW01000055.1"/>
</dbReference>
<evidence type="ECO:0000313" key="2">
    <source>
        <dbReference type="Proteomes" id="UP000249334"/>
    </source>
</evidence>
<name>A0ABX9CB00_9ACTN</name>
<sequence length="62" mass="6329">MAYLNGDKGAQRAGKRGAAVAAVATANADATYGQPEADLVNELKTKFNALLVQLRASGVIAP</sequence>
<evidence type="ECO:0000313" key="1">
    <source>
        <dbReference type="EMBL" id="RAN92655.1"/>
    </source>
</evidence>
<reference evidence="1 2" key="1">
    <citation type="submission" date="2018-03" db="EMBL/GenBank/DDBJ databases">
        <title>Genomic framework for the identification of Micromonospora saelicesensis and Micromonospora noduli.</title>
        <authorList>
            <person name="Riesco R."/>
            <person name="Trujillo M.E."/>
        </authorList>
    </citation>
    <scope>NUCLEOTIDE SEQUENCE [LARGE SCALE GENOMIC DNA]</scope>
    <source>
        <strain evidence="1 2">GAR05</strain>
    </source>
</reference>
<dbReference type="Proteomes" id="UP000249334">
    <property type="component" value="Unassembled WGS sequence"/>
</dbReference>
<organism evidence="1 2">
    <name type="scientific">Micromonospora saelicesensis</name>
    <dbReference type="NCBI Taxonomy" id="285676"/>
    <lineage>
        <taxon>Bacteria</taxon>
        <taxon>Bacillati</taxon>
        <taxon>Actinomycetota</taxon>
        <taxon>Actinomycetes</taxon>
        <taxon>Micromonosporales</taxon>
        <taxon>Micromonosporaceae</taxon>
        <taxon>Micromonospora</taxon>
    </lineage>
</organism>
<comment type="caution">
    <text evidence="1">The sequence shown here is derived from an EMBL/GenBank/DDBJ whole genome shotgun (WGS) entry which is preliminary data.</text>
</comment>
<gene>
    <name evidence="1" type="ORF">GAR05_06147</name>
</gene>